<protein>
    <recommendedName>
        <fullName evidence="4">Tat (Twin-arginine translocation) pathway signal sequence</fullName>
    </recommendedName>
</protein>
<name>A0ABD6CBL2_9EURY</name>
<dbReference type="Proteomes" id="UP001597119">
    <property type="component" value="Unassembled WGS sequence"/>
</dbReference>
<reference evidence="2 3" key="1">
    <citation type="journal article" date="2019" name="Int. J. Syst. Evol. Microbiol.">
        <title>The Global Catalogue of Microorganisms (GCM) 10K type strain sequencing project: providing services to taxonomists for standard genome sequencing and annotation.</title>
        <authorList>
            <consortium name="The Broad Institute Genomics Platform"/>
            <consortium name="The Broad Institute Genome Sequencing Center for Infectious Disease"/>
            <person name="Wu L."/>
            <person name="Ma J."/>
        </authorList>
    </citation>
    <scope>NUCLEOTIDE SEQUENCE [LARGE SCALE GENOMIC DNA]</scope>
    <source>
        <strain evidence="2 3">CGMCC 1.12125</strain>
    </source>
</reference>
<gene>
    <name evidence="2" type="ORF">ACFR9U_08895</name>
</gene>
<dbReference type="RefSeq" id="WP_247375180.1">
    <property type="nucleotide sequence ID" value="NZ_JALLGV010000001.1"/>
</dbReference>
<evidence type="ECO:0008006" key="4">
    <source>
        <dbReference type="Google" id="ProtNLM"/>
    </source>
</evidence>
<organism evidence="2 3">
    <name type="scientific">Halorientalis brevis</name>
    <dbReference type="NCBI Taxonomy" id="1126241"/>
    <lineage>
        <taxon>Archaea</taxon>
        <taxon>Methanobacteriati</taxon>
        <taxon>Methanobacteriota</taxon>
        <taxon>Stenosarchaea group</taxon>
        <taxon>Halobacteria</taxon>
        <taxon>Halobacteriales</taxon>
        <taxon>Haloarculaceae</taxon>
        <taxon>Halorientalis</taxon>
    </lineage>
</organism>
<keyword evidence="3" id="KW-1185">Reference proteome</keyword>
<dbReference type="PROSITE" id="PS51257">
    <property type="entry name" value="PROKAR_LIPOPROTEIN"/>
    <property type="match status" value="1"/>
</dbReference>
<dbReference type="AlphaFoldDB" id="A0ABD6CBL2"/>
<evidence type="ECO:0000313" key="2">
    <source>
        <dbReference type="EMBL" id="MFD1587101.1"/>
    </source>
</evidence>
<feature type="region of interest" description="Disordered" evidence="1">
    <location>
        <begin position="20"/>
        <end position="55"/>
    </location>
</feature>
<evidence type="ECO:0000256" key="1">
    <source>
        <dbReference type="SAM" id="MobiDB-lite"/>
    </source>
</evidence>
<comment type="caution">
    <text evidence="2">The sequence shown here is derived from an EMBL/GenBank/DDBJ whole genome shotgun (WGS) entry which is preliminary data.</text>
</comment>
<proteinExistence type="predicted"/>
<evidence type="ECO:0000313" key="3">
    <source>
        <dbReference type="Proteomes" id="UP001597119"/>
    </source>
</evidence>
<dbReference type="EMBL" id="JBHUDJ010000003">
    <property type="protein sequence ID" value="MFD1587101.1"/>
    <property type="molecule type" value="Genomic_DNA"/>
</dbReference>
<accession>A0ABD6CBL2</accession>
<sequence length="138" mass="14579">MQRRQVVRSLGLLAAGVAGCSEAPAPAPSPPTGTPAEPDDDGGGGGLTTRRPLQVRNDYAISESADGNVRIDLTVTNPASVDRIATIRVTASLDGDEIEQEQPLDLGSGESTDLSFVFSFDYDAWRDSATSLDFAFDY</sequence>